<keyword evidence="2" id="KW-1185">Reference proteome</keyword>
<comment type="caution">
    <text evidence="1">The sequence shown here is derived from an EMBL/GenBank/DDBJ whole genome shotgun (WGS) entry which is preliminary data.</text>
</comment>
<name>A0A840XMZ7_9MICO</name>
<accession>A0A840XMZ7</accession>
<proteinExistence type="predicted"/>
<evidence type="ECO:0000313" key="2">
    <source>
        <dbReference type="Proteomes" id="UP000552883"/>
    </source>
</evidence>
<organism evidence="1 2">
    <name type="scientific">Microcella frigidaquae</name>
    <dbReference type="NCBI Taxonomy" id="424758"/>
    <lineage>
        <taxon>Bacteria</taxon>
        <taxon>Bacillati</taxon>
        <taxon>Actinomycetota</taxon>
        <taxon>Actinomycetes</taxon>
        <taxon>Micrococcales</taxon>
        <taxon>Microbacteriaceae</taxon>
        <taxon>Microcella</taxon>
    </lineage>
</organism>
<sequence>MTDPERVLTLFAVSRTLREATATTLEAAHELTERVAHYAVGGTRAAVHHLDGRNTIADHGAAILYVPTGSDLTLLPEGDGALVFTVDETTLEAWGDGYTSRGQTYADLFAQPGWQASEFRRALWRRWFSVDDWSRAESVNG</sequence>
<gene>
    <name evidence="1" type="ORF">BJ959_001703</name>
</gene>
<dbReference type="AlphaFoldDB" id="A0A840XMZ7"/>
<dbReference type="EMBL" id="JACHBS010000001">
    <property type="protein sequence ID" value="MBB5618207.1"/>
    <property type="molecule type" value="Genomic_DNA"/>
</dbReference>
<evidence type="ECO:0000313" key="1">
    <source>
        <dbReference type="EMBL" id="MBB5618207.1"/>
    </source>
</evidence>
<dbReference type="Proteomes" id="UP000552883">
    <property type="component" value="Unassembled WGS sequence"/>
</dbReference>
<protein>
    <submittedName>
        <fullName evidence="1">Uncharacterized protein</fullName>
    </submittedName>
</protein>
<dbReference type="RefSeq" id="WP_183321949.1">
    <property type="nucleotide sequence ID" value="NZ_BAAANZ010000004.1"/>
</dbReference>
<reference evidence="1 2" key="1">
    <citation type="submission" date="2020-08" db="EMBL/GenBank/DDBJ databases">
        <title>Sequencing the genomes of 1000 actinobacteria strains.</title>
        <authorList>
            <person name="Klenk H.-P."/>
        </authorList>
    </citation>
    <scope>NUCLEOTIDE SEQUENCE [LARGE SCALE GENOMIC DNA]</scope>
    <source>
        <strain evidence="1 2">DSM 23889</strain>
    </source>
</reference>